<accession>A0A9P0HIV2</accession>
<dbReference type="PANTHER" id="PTHR19305">
    <property type="entry name" value="SYNAPTOSOMAL ASSOCIATED PROTEIN"/>
    <property type="match status" value="1"/>
</dbReference>
<gene>
    <name evidence="2" type="ORF">NEZAVI_LOCUS11547</name>
</gene>
<dbReference type="Proteomes" id="UP001152798">
    <property type="component" value="Chromosome 5"/>
</dbReference>
<dbReference type="InterPro" id="IPR000727">
    <property type="entry name" value="T_SNARE_dom"/>
</dbReference>
<dbReference type="Gene3D" id="1.20.5.110">
    <property type="match status" value="2"/>
</dbReference>
<dbReference type="PROSITE" id="PS50192">
    <property type="entry name" value="T_SNARE"/>
    <property type="match status" value="2"/>
</dbReference>
<reference evidence="2" key="1">
    <citation type="submission" date="2022-01" db="EMBL/GenBank/DDBJ databases">
        <authorList>
            <person name="King R."/>
        </authorList>
    </citation>
    <scope>NUCLEOTIDE SEQUENCE</scope>
</reference>
<dbReference type="GO" id="GO:0098793">
    <property type="term" value="C:presynapse"/>
    <property type="evidence" value="ECO:0007669"/>
    <property type="project" value="GOC"/>
</dbReference>
<evidence type="ECO:0000313" key="3">
    <source>
        <dbReference type="Proteomes" id="UP001152798"/>
    </source>
</evidence>
<evidence type="ECO:0000259" key="1">
    <source>
        <dbReference type="PROSITE" id="PS50192"/>
    </source>
</evidence>
<dbReference type="PANTHER" id="PTHR19305:SF14">
    <property type="entry name" value="SYNAPTOSOMAL-ASSOCIATED PROTEIN-RELATED"/>
    <property type="match status" value="1"/>
</dbReference>
<dbReference type="AlphaFoldDB" id="A0A9P0HIV2"/>
<dbReference type="GO" id="GO:0031629">
    <property type="term" value="P:synaptic vesicle fusion to presynaptic active zone membrane"/>
    <property type="evidence" value="ECO:0007669"/>
    <property type="project" value="TreeGrafter"/>
</dbReference>
<sequence length="207" mass="23691">MDDVDLSDFNYDYENENIGLGEKILENSFESTKRILMLCEESEEVGCKTAVMLQGQGEQLKTIEEGMERISGELRQSNKYISGLEKCCGLCLNPFRRRNKLQKVKSSLLNNSRKKTVIAQQPSSSKTVKKIDKKVRWMNISDSPLENKIEDNIYEVDTMIGNLKSLALNMSEEIENQNNSIDNIALKQTCNIDNIEMLKQRAEKINK</sequence>
<dbReference type="GO" id="GO:0016082">
    <property type="term" value="P:synaptic vesicle priming"/>
    <property type="evidence" value="ECO:0007669"/>
    <property type="project" value="TreeGrafter"/>
</dbReference>
<dbReference type="EMBL" id="OV725081">
    <property type="protein sequence ID" value="CAH1402813.1"/>
    <property type="molecule type" value="Genomic_DNA"/>
</dbReference>
<dbReference type="GO" id="GO:0005886">
    <property type="term" value="C:plasma membrane"/>
    <property type="evidence" value="ECO:0007669"/>
    <property type="project" value="TreeGrafter"/>
</dbReference>
<name>A0A9P0HIV2_NEZVI</name>
<dbReference type="SUPFAM" id="SSF58038">
    <property type="entry name" value="SNARE fusion complex"/>
    <property type="match status" value="2"/>
</dbReference>
<dbReference type="GO" id="GO:0005484">
    <property type="term" value="F:SNAP receptor activity"/>
    <property type="evidence" value="ECO:0007669"/>
    <property type="project" value="TreeGrafter"/>
</dbReference>
<feature type="domain" description="T-SNARE coiled-coil homology" evidence="1">
    <location>
        <begin position="143"/>
        <end position="205"/>
    </location>
</feature>
<organism evidence="2 3">
    <name type="scientific">Nezara viridula</name>
    <name type="common">Southern green stink bug</name>
    <name type="synonym">Cimex viridulus</name>
    <dbReference type="NCBI Taxonomy" id="85310"/>
    <lineage>
        <taxon>Eukaryota</taxon>
        <taxon>Metazoa</taxon>
        <taxon>Ecdysozoa</taxon>
        <taxon>Arthropoda</taxon>
        <taxon>Hexapoda</taxon>
        <taxon>Insecta</taxon>
        <taxon>Pterygota</taxon>
        <taxon>Neoptera</taxon>
        <taxon>Paraneoptera</taxon>
        <taxon>Hemiptera</taxon>
        <taxon>Heteroptera</taxon>
        <taxon>Panheteroptera</taxon>
        <taxon>Pentatomomorpha</taxon>
        <taxon>Pentatomoidea</taxon>
        <taxon>Pentatomidae</taxon>
        <taxon>Pentatominae</taxon>
        <taxon>Nezara</taxon>
    </lineage>
</organism>
<dbReference type="GO" id="GO:0031201">
    <property type="term" value="C:SNARE complex"/>
    <property type="evidence" value="ECO:0007669"/>
    <property type="project" value="TreeGrafter"/>
</dbReference>
<evidence type="ECO:0000313" key="2">
    <source>
        <dbReference type="EMBL" id="CAH1402813.1"/>
    </source>
</evidence>
<proteinExistence type="predicted"/>
<keyword evidence="3" id="KW-1185">Reference proteome</keyword>
<protein>
    <recommendedName>
        <fullName evidence="1">t-SNARE coiled-coil homology domain-containing protein</fullName>
    </recommendedName>
</protein>
<dbReference type="SMART" id="SM00397">
    <property type="entry name" value="t_SNARE"/>
    <property type="match status" value="2"/>
</dbReference>
<dbReference type="OrthoDB" id="19261at2759"/>
<dbReference type="GO" id="GO:0019905">
    <property type="term" value="F:syntaxin binding"/>
    <property type="evidence" value="ECO:0007669"/>
    <property type="project" value="TreeGrafter"/>
</dbReference>
<feature type="domain" description="T-SNARE coiled-coil homology" evidence="1">
    <location>
        <begin position="22"/>
        <end position="84"/>
    </location>
</feature>